<comment type="catalytic activity">
    <reaction evidence="11">
        <text>L-arginyl-[protein] + UDP-N-acetyl-alpha-D-glucosamine = N(omega)-(N-acetyl-beta-D-glucosaminyl)-L-arginyl-[protein] + UDP + H(+)</text>
        <dbReference type="Rhea" id="RHEA:66632"/>
        <dbReference type="Rhea" id="RHEA-COMP:10532"/>
        <dbReference type="Rhea" id="RHEA-COMP:17079"/>
        <dbReference type="ChEBI" id="CHEBI:15378"/>
        <dbReference type="ChEBI" id="CHEBI:29965"/>
        <dbReference type="ChEBI" id="CHEBI:57705"/>
        <dbReference type="ChEBI" id="CHEBI:58223"/>
        <dbReference type="ChEBI" id="CHEBI:167322"/>
    </reaction>
    <physiologicalReaction direction="left-to-right" evidence="11">
        <dbReference type="Rhea" id="RHEA:66633"/>
    </physiologicalReaction>
</comment>
<dbReference type="GO" id="GO:0090729">
    <property type="term" value="F:toxin activity"/>
    <property type="evidence" value="ECO:0007669"/>
    <property type="project" value="UniProtKB-KW"/>
</dbReference>
<evidence type="ECO:0000256" key="6">
    <source>
        <dbReference type="ARBA" id="ARBA00022676"/>
    </source>
</evidence>
<proteinExistence type="inferred from homology"/>
<evidence type="ECO:0000256" key="12">
    <source>
        <dbReference type="ARBA" id="ARBA00093451"/>
    </source>
</evidence>
<keyword evidence="7" id="KW-0808">Transferase</keyword>
<dbReference type="GO" id="GO:0043657">
    <property type="term" value="C:host cell"/>
    <property type="evidence" value="ECO:0007669"/>
    <property type="project" value="UniProtKB-SubCell"/>
</dbReference>
<keyword evidence="5" id="KW-0800">Toxin</keyword>
<keyword evidence="6" id="KW-0328">Glycosyltransferase</keyword>
<feature type="non-terminal residue" evidence="13">
    <location>
        <position position="1"/>
    </location>
</feature>
<dbReference type="AlphaFoldDB" id="A0A6W0LT15"/>
<name>A0A6W0LT15_SALET</name>
<evidence type="ECO:0000256" key="9">
    <source>
        <dbReference type="ARBA" id="ARBA00023026"/>
    </source>
</evidence>
<dbReference type="GO" id="GO:0046872">
    <property type="term" value="F:metal ion binding"/>
    <property type="evidence" value="ECO:0007669"/>
    <property type="project" value="UniProtKB-KW"/>
</dbReference>
<evidence type="ECO:0000256" key="4">
    <source>
        <dbReference type="ARBA" id="ARBA00022525"/>
    </source>
</evidence>
<accession>A0A6W0LT15</accession>
<protein>
    <submittedName>
        <fullName evidence="13">T3SS effector NleB</fullName>
    </submittedName>
</protein>
<dbReference type="EMBL" id="DAAAMD010000099">
    <property type="protein sequence ID" value="HAA1077086.1"/>
    <property type="molecule type" value="Genomic_DNA"/>
</dbReference>
<evidence type="ECO:0000256" key="5">
    <source>
        <dbReference type="ARBA" id="ARBA00022656"/>
    </source>
</evidence>
<comment type="subcellular location">
    <subcellularLocation>
        <location evidence="2">Host cell</location>
    </subcellularLocation>
    <subcellularLocation>
        <location evidence="3">Secreted</location>
    </subcellularLocation>
</comment>
<evidence type="ECO:0000256" key="10">
    <source>
        <dbReference type="ARBA" id="ARBA00023211"/>
    </source>
</evidence>
<gene>
    <name evidence="13" type="ORF">GDM15_20295</name>
</gene>
<dbReference type="Pfam" id="PF24688">
    <property type="entry name" value="SseK_NleB"/>
    <property type="match status" value="1"/>
</dbReference>
<comment type="similarity">
    <text evidence="12">Belongs to the glycosyltransferase NleB family.</text>
</comment>
<evidence type="ECO:0000256" key="8">
    <source>
        <dbReference type="ARBA" id="ARBA00022723"/>
    </source>
</evidence>
<keyword evidence="10" id="KW-0464">Manganese</keyword>
<evidence type="ECO:0000256" key="3">
    <source>
        <dbReference type="ARBA" id="ARBA00004613"/>
    </source>
</evidence>
<dbReference type="RefSeq" id="WP_235654463.1">
    <property type="nucleotide sequence ID" value="NZ_JBHEXT010000055.1"/>
</dbReference>
<evidence type="ECO:0000256" key="2">
    <source>
        <dbReference type="ARBA" id="ARBA00004340"/>
    </source>
</evidence>
<comment type="caution">
    <text evidence="13">The sequence shown here is derived from an EMBL/GenBank/DDBJ whole genome shotgun (WGS) entry which is preliminary data.</text>
</comment>
<reference evidence="13" key="1">
    <citation type="journal article" date="2018" name="Genome Biol.">
        <title>SKESA: strategic k-mer extension for scrupulous assemblies.</title>
        <authorList>
            <person name="Souvorov A."/>
            <person name="Agarwala R."/>
            <person name="Lipman D.J."/>
        </authorList>
    </citation>
    <scope>NUCLEOTIDE SEQUENCE</scope>
    <source>
        <strain evidence="13">4</strain>
    </source>
</reference>
<sequence length="32" mass="3895">YNSFCDFIEFKHDNIIMNTSQFTQSSWARHVQ</sequence>
<dbReference type="GO" id="GO:0106362">
    <property type="term" value="F:protein-arginine N-acetylglucosaminyltransferase activity"/>
    <property type="evidence" value="ECO:0007669"/>
    <property type="project" value="UniProtKB-ARBA"/>
</dbReference>
<keyword evidence="9" id="KW-0843">Virulence</keyword>
<reference evidence="13" key="2">
    <citation type="submission" date="2019-10" db="EMBL/GenBank/DDBJ databases">
        <authorList>
            <consortium name="NCBI Pathogen Detection Project"/>
        </authorList>
    </citation>
    <scope>NUCLEOTIDE SEQUENCE</scope>
    <source>
        <strain evidence="13">4</strain>
    </source>
</reference>
<evidence type="ECO:0000313" key="13">
    <source>
        <dbReference type="EMBL" id="HAA1077086.1"/>
    </source>
</evidence>
<keyword evidence="8" id="KW-0479">Metal-binding</keyword>
<organism evidence="13">
    <name type="scientific">Salmonella enterica I</name>
    <dbReference type="NCBI Taxonomy" id="59201"/>
    <lineage>
        <taxon>Bacteria</taxon>
        <taxon>Pseudomonadati</taxon>
        <taxon>Pseudomonadota</taxon>
        <taxon>Gammaproteobacteria</taxon>
        <taxon>Enterobacterales</taxon>
        <taxon>Enterobacteriaceae</taxon>
        <taxon>Salmonella</taxon>
    </lineage>
</organism>
<keyword evidence="4" id="KW-0964">Secreted</keyword>
<evidence type="ECO:0000256" key="1">
    <source>
        <dbReference type="ARBA" id="ARBA00001936"/>
    </source>
</evidence>
<comment type="cofactor">
    <cofactor evidence="1">
        <name>Mn(2+)</name>
        <dbReference type="ChEBI" id="CHEBI:29035"/>
    </cofactor>
</comment>
<evidence type="ECO:0000256" key="7">
    <source>
        <dbReference type="ARBA" id="ARBA00022679"/>
    </source>
</evidence>
<evidence type="ECO:0000256" key="11">
    <source>
        <dbReference type="ARBA" id="ARBA00093251"/>
    </source>
</evidence>
<dbReference type="InterPro" id="IPR057545">
    <property type="entry name" value="SseK_NleB"/>
</dbReference>
<dbReference type="GO" id="GO:0005576">
    <property type="term" value="C:extracellular region"/>
    <property type="evidence" value="ECO:0007669"/>
    <property type="project" value="UniProtKB-SubCell"/>
</dbReference>